<evidence type="ECO:0000313" key="1">
    <source>
        <dbReference type="EMBL" id="TWI73055.1"/>
    </source>
</evidence>
<organism evidence="1 2">
    <name type="scientific">Desulfobotulus alkaliphilus</name>
    <dbReference type="NCBI Taxonomy" id="622671"/>
    <lineage>
        <taxon>Bacteria</taxon>
        <taxon>Pseudomonadati</taxon>
        <taxon>Thermodesulfobacteriota</taxon>
        <taxon>Desulfobacteria</taxon>
        <taxon>Desulfobacterales</taxon>
        <taxon>Desulfobacteraceae</taxon>
        <taxon>Desulfobotulus</taxon>
    </lineage>
</organism>
<comment type="caution">
    <text evidence="1">The sequence shown here is derived from an EMBL/GenBank/DDBJ whole genome shotgun (WGS) entry which is preliminary data.</text>
</comment>
<evidence type="ECO:0000313" key="2">
    <source>
        <dbReference type="Proteomes" id="UP000318307"/>
    </source>
</evidence>
<gene>
    <name evidence="1" type="ORF">LZ24_01466</name>
</gene>
<sequence>MARENELLLSFQLNLVVPQPLSRVRHLAKTSAVESLKEKGIKPEDTVIDVIPANFENMPKAMAKVLPPFFPVGSCTVNVYSKA</sequence>
<keyword evidence="2" id="KW-1185">Reference proteome</keyword>
<proteinExistence type="predicted"/>
<protein>
    <submittedName>
        <fullName evidence="1">Uncharacterized protein</fullName>
    </submittedName>
</protein>
<dbReference type="AlphaFoldDB" id="A0A562RVF1"/>
<name>A0A562RVF1_9BACT</name>
<reference evidence="1 2" key="1">
    <citation type="submission" date="2019-07" db="EMBL/GenBank/DDBJ databases">
        <title>Genome sequencing of 100 strains of the haloalkaliphilic chemolithoautotrophic sulfur-oxidizing bacterium Thioalkalivibrio.</title>
        <authorList>
            <person name="Muyzer G."/>
        </authorList>
    </citation>
    <scope>NUCLEOTIDE SEQUENCE [LARGE SCALE GENOMIC DNA]</scope>
    <source>
        <strain evidence="1 2">ASO4-4</strain>
    </source>
</reference>
<accession>A0A562RVF1</accession>
<dbReference type="EMBL" id="VLLC01000009">
    <property type="protein sequence ID" value="TWI73055.1"/>
    <property type="molecule type" value="Genomic_DNA"/>
</dbReference>
<dbReference type="Proteomes" id="UP000318307">
    <property type="component" value="Unassembled WGS sequence"/>
</dbReference>
<dbReference type="RefSeq" id="WP_144684041.1">
    <property type="nucleotide sequence ID" value="NZ_VLLC01000009.1"/>
</dbReference>
<dbReference type="OrthoDB" id="9853804at2"/>